<feature type="repeat" description="Lumazine-binding" evidence="2">
    <location>
        <begin position="110"/>
        <end position="206"/>
    </location>
</feature>
<accession>A0ABP1AJJ2</accession>
<dbReference type="PROSITE" id="PS51177">
    <property type="entry name" value="LUMAZINE_BIND"/>
    <property type="match status" value="2"/>
</dbReference>
<dbReference type="InterPro" id="IPR001783">
    <property type="entry name" value="Lumazine-bd"/>
</dbReference>
<dbReference type="CDD" id="cd00402">
    <property type="entry name" value="Riboflavin_synthase_like"/>
    <property type="match status" value="1"/>
</dbReference>
<reference evidence="5" key="1">
    <citation type="submission" date="2024-03" db="EMBL/GenBank/DDBJ databases">
        <authorList>
            <consortium name="ELIXIR-Norway"/>
            <consortium name="Elixir Norway"/>
        </authorList>
    </citation>
    <scope>NUCLEOTIDE SEQUENCE</scope>
</reference>
<feature type="region of interest" description="Disordered" evidence="3">
    <location>
        <begin position="78"/>
        <end position="100"/>
    </location>
</feature>
<dbReference type="Pfam" id="PF00677">
    <property type="entry name" value="Lum_binding"/>
    <property type="match status" value="2"/>
</dbReference>
<organism evidence="5 6">
    <name type="scientific">Sphagnum jensenii</name>
    <dbReference type="NCBI Taxonomy" id="128206"/>
    <lineage>
        <taxon>Eukaryota</taxon>
        <taxon>Viridiplantae</taxon>
        <taxon>Streptophyta</taxon>
        <taxon>Embryophyta</taxon>
        <taxon>Bryophyta</taxon>
        <taxon>Sphagnophytina</taxon>
        <taxon>Sphagnopsida</taxon>
        <taxon>Sphagnales</taxon>
        <taxon>Sphagnaceae</taxon>
        <taxon>Sphagnum</taxon>
    </lineage>
</organism>
<evidence type="ECO:0000256" key="2">
    <source>
        <dbReference type="PROSITE-ProRule" id="PRU00524"/>
    </source>
</evidence>
<evidence type="ECO:0000256" key="3">
    <source>
        <dbReference type="SAM" id="MobiDB-lite"/>
    </source>
</evidence>
<dbReference type="InterPro" id="IPR023366">
    <property type="entry name" value="ATP_synth_asu-like_sf"/>
</dbReference>
<evidence type="ECO:0000313" key="5">
    <source>
        <dbReference type="EMBL" id="CAK9862714.1"/>
    </source>
</evidence>
<dbReference type="Gene3D" id="2.40.30.20">
    <property type="match status" value="2"/>
</dbReference>
<name>A0ABP1AJJ2_9BRYO</name>
<protein>
    <recommendedName>
        <fullName evidence="4">Lumazine-binding domain-containing protein</fullName>
    </recommendedName>
</protein>
<proteinExistence type="predicted"/>
<dbReference type="InterPro" id="IPR026017">
    <property type="entry name" value="Lumazine-bd_dom"/>
</dbReference>
<dbReference type="PANTHER" id="PTHR21098">
    <property type="entry name" value="RIBOFLAVIN SYNTHASE ALPHA CHAIN"/>
    <property type="match status" value="1"/>
</dbReference>
<evidence type="ECO:0000259" key="4">
    <source>
        <dbReference type="PROSITE" id="PS51177"/>
    </source>
</evidence>
<dbReference type="SUPFAM" id="SSF63380">
    <property type="entry name" value="Riboflavin synthase domain-like"/>
    <property type="match status" value="2"/>
</dbReference>
<sequence length="316" mass="33627">MAVRMRPCLLAHKALHGVSIAASSVSSSSSSSSSLHASPGVSLMGCLTRLSQLSCTSSIGQQRFHLLGATLHLQGQQPNKGWSWKTQGAASGGAKENNGMNKQVGQARSLFTGIVEEMGIVREVEVLENGGFEMTVEANTVLEDVKLGDSIAVNGTCLTVTRFNSASFSVGLAPETLRRTSLGEAAVGSPVNLERSLQPSSRMGGHFVQGHVDGTGTIESMEPEEDSLWVKVKTSPELLRYIVPKGYIAVDGTSLTVVDVLDDENAFTFMLIAYTQQHIVVPRKKIGAAVNLEVDIVGKYVERMMKGYNASATSLA</sequence>
<dbReference type="NCBIfam" id="NF006767">
    <property type="entry name" value="PRK09289.1"/>
    <property type="match status" value="1"/>
</dbReference>
<evidence type="ECO:0000313" key="6">
    <source>
        <dbReference type="Proteomes" id="UP001497522"/>
    </source>
</evidence>
<dbReference type="EMBL" id="OZ023714">
    <property type="protein sequence ID" value="CAK9862714.1"/>
    <property type="molecule type" value="Genomic_DNA"/>
</dbReference>
<gene>
    <name evidence="5" type="ORF">CSSPJE1EN2_LOCUS5709</name>
</gene>
<keyword evidence="6" id="KW-1185">Reference proteome</keyword>
<dbReference type="NCBIfam" id="TIGR00187">
    <property type="entry name" value="ribE"/>
    <property type="match status" value="1"/>
</dbReference>
<keyword evidence="1" id="KW-0677">Repeat</keyword>
<feature type="repeat" description="Lumazine-binding" evidence="2">
    <location>
        <begin position="207"/>
        <end position="305"/>
    </location>
</feature>
<dbReference type="Proteomes" id="UP001497522">
    <property type="component" value="Chromosome 13"/>
</dbReference>
<feature type="domain" description="Lumazine-binding" evidence="4">
    <location>
        <begin position="110"/>
        <end position="206"/>
    </location>
</feature>
<dbReference type="InterPro" id="IPR017938">
    <property type="entry name" value="Riboflavin_synthase-like_b-brl"/>
</dbReference>
<evidence type="ECO:0000256" key="1">
    <source>
        <dbReference type="ARBA" id="ARBA00022737"/>
    </source>
</evidence>
<feature type="domain" description="Lumazine-binding" evidence="4">
    <location>
        <begin position="207"/>
        <end position="305"/>
    </location>
</feature>
<dbReference type="PANTHER" id="PTHR21098:SF0">
    <property type="entry name" value="RIBOFLAVIN SYNTHASE"/>
    <property type="match status" value="1"/>
</dbReference>
<feature type="compositionally biased region" description="Polar residues" evidence="3">
    <location>
        <begin position="78"/>
        <end position="89"/>
    </location>
</feature>